<dbReference type="Proteomes" id="UP000223606">
    <property type="component" value="Plasmid HDIAp1"/>
</dbReference>
<evidence type="ECO:0000313" key="3">
    <source>
        <dbReference type="Proteomes" id="UP000223606"/>
    </source>
</evidence>
<keyword evidence="1" id="KW-0472">Membrane</keyword>
<evidence type="ECO:0000313" key="2">
    <source>
        <dbReference type="EMBL" id="SON58519.1"/>
    </source>
</evidence>
<name>A0A2C9DE66_9HYPH</name>
<dbReference type="AlphaFoldDB" id="A0A2C9DE66"/>
<keyword evidence="1" id="KW-1133">Transmembrane helix</keyword>
<organism evidence="2 3">
    <name type="scientific">Hartmannibacter diazotrophicus</name>
    <dbReference type="NCBI Taxonomy" id="1482074"/>
    <lineage>
        <taxon>Bacteria</taxon>
        <taxon>Pseudomonadati</taxon>
        <taxon>Pseudomonadota</taxon>
        <taxon>Alphaproteobacteria</taxon>
        <taxon>Hyphomicrobiales</taxon>
        <taxon>Pleomorphomonadaceae</taxon>
        <taxon>Hartmannibacter</taxon>
    </lineage>
</organism>
<keyword evidence="1" id="KW-0812">Transmembrane</keyword>
<protein>
    <submittedName>
        <fullName evidence="2">Uncharacterized protein</fullName>
    </submittedName>
</protein>
<gene>
    <name evidence="2" type="ORF">HDIA_P0110</name>
</gene>
<keyword evidence="3" id="KW-1185">Reference proteome</keyword>
<reference evidence="3" key="1">
    <citation type="submission" date="2017-09" db="EMBL/GenBank/DDBJ databases">
        <title>Genome sequence of Nannocystis excedens DSM 71.</title>
        <authorList>
            <person name="Blom J."/>
        </authorList>
    </citation>
    <scope>NUCLEOTIDE SEQUENCE [LARGE SCALE GENOMIC DNA]</scope>
    <source>
        <strain evidence="3">type strain: E19</strain>
        <plasmid evidence="3">hdiap1</plasmid>
    </source>
</reference>
<proteinExistence type="predicted"/>
<evidence type="ECO:0000256" key="1">
    <source>
        <dbReference type="SAM" id="Phobius"/>
    </source>
</evidence>
<feature type="transmembrane region" description="Helical" evidence="1">
    <location>
        <begin position="30"/>
        <end position="50"/>
    </location>
</feature>
<geneLocation type="plasmid" evidence="3">
    <name>hdiap1</name>
</geneLocation>
<sequence>MQVCCAYDPGLLIYLEEIEGNLPEHEVDGVSLALSVAFSMSLYMTLVFFLL</sequence>
<accession>A0A2C9DE66</accession>
<dbReference type="EMBL" id="LT960615">
    <property type="protein sequence ID" value="SON58519.1"/>
    <property type="molecule type" value="Genomic_DNA"/>
</dbReference>
<dbReference type="KEGG" id="hdi:HDIA_P0110"/>
<keyword evidence="2" id="KW-0614">Plasmid</keyword>